<dbReference type="EMBL" id="JAUSUE010000001">
    <property type="protein sequence ID" value="MDQ0202479.1"/>
    <property type="molecule type" value="Genomic_DNA"/>
</dbReference>
<dbReference type="InterPro" id="IPR021808">
    <property type="entry name" value="DUF3383"/>
</dbReference>
<proteinExistence type="predicted"/>
<dbReference type="Proteomes" id="UP001239167">
    <property type="component" value="Unassembled WGS sequence"/>
</dbReference>
<organism evidence="1 2">
    <name type="scientific">Pectinatus haikarae</name>
    <dbReference type="NCBI Taxonomy" id="349096"/>
    <lineage>
        <taxon>Bacteria</taxon>
        <taxon>Bacillati</taxon>
        <taxon>Bacillota</taxon>
        <taxon>Negativicutes</taxon>
        <taxon>Selenomonadales</taxon>
        <taxon>Selenomonadaceae</taxon>
        <taxon>Pectinatus</taxon>
    </lineage>
</organism>
<sequence>MALKSSLPLDPVVNIIVNLSTVSATRRKFNLALLIGDVGSIADFENKRIVTYDSVDSMLQAGFKSSDRLYKAAALIFGQAKIPPLVAIGKISTTAVAGSNTYTITTNGAADTDTVSFNGSTLTAGTDYEVGADSTVTAAAIAAAFNGKTVFSSIYMATAAAAVITITEKTAAGGHTPGTMTCTGTIVIEDGTAISSGTRAETPVETIEACRQADAEWYIANYCAAITNQEILDVVEYIEATKPTSVFAFTTSDAGSLIGETDIFSQLKTKAYRRVIGQYSTTHQDAICAIVGWAMGAMSADTINSSFTLAYKSEVGVDAENADQVFTTNMVNTIKGNYGNVYINRGTYYNVFEEGRVSDGSWFDEIIYLDKYQNDMQLGIMDLFVNNNKIAQTEAGMTQIKNAVKVVCEDAYKVGFIASGTWLGSSLLNLNYGDTLPNGYLIQSEAIADQSQSDRDERNAPPIYVSFKLAGAVHHVTVQVDVNR</sequence>
<name>A0ABT9Y405_9FIRM</name>
<dbReference type="Pfam" id="PF11863">
    <property type="entry name" value="DUF3383"/>
    <property type="match status" value="1"/>
</dbReference>
<evidence type="ECO:0000313" key="2">
    <source>
        <dbReference type="Proteomes" id="UP001239167"/>
    </source>
</evidence>
<evidence type="ECO:0000313" key="1">
    <source>
        <dbReference type="EMBL" id="MDQ0202479.1"/>
    </source>
</evidence>
<evidence type="ECO:0008006" key="3">
    <source>
        <dbReference type="Google" id="ProtNLM"/>
    </source>
</evidence>
<protein>
    <recommendedName>
        <fullName evidence="3">DUF3383 domain-containing protein</fullName>
    </recommendedName>
</protein>
<gene>
    <name evidence="1" type="ORF">J2S01_000164</name>
</gene>
<reference evidence="1 2" key="1">
    <citation type="submission" date="2023-07" db="EMBL/GenBank/DDBJ databases">
        <title>Genomic Encyclopedia of Type Strains, Phase IV (KMG-IV): sequencing the most valuable type-strain genomes for metagenomic binning, comparative biology and taxonomic classification.</title>
        <authorList>
            <person name="Goeker M."/>
        </authorList>
    </citation>
    <scope>NUCLEOTIDE SEQUENCE [LARGE SCALE GENOMIC DNA]</scope>
    <source>
        <strain evidence="1 2">DSM 16980</strain>
    </source>
</reference>
<accession>A0ABT9Y405</accession>
<dbReference type="RefSeq" id="WP_307222343.1">
    <property type="nucleotide sequence ID" value="NZ_CP116940.1"/>
</dbReference>
<keyword evidence="2" id="KW-1185">Reference proteome</keyword>
<comment type="caution">
    <text evidence="1">The sequence shown here is derived from an EMBL/GenBank/DDBJ whole genome shotgun (WGS) entry which is preliminary data.</text>
</comment>